<comment type="caution">
    <text evidence="3">The sequence shown here is derived from an EMBL/GenBank/DDBJ whole genome shotgun (WGS) entry which is preliminary data.</text>
</comment>
<reference evidence="3" key="1">
    <citation type="submission" date="2023-03" db="EMBL/GenBank/DDBJ databases">
        <title>Actinorhabdospora filicis NBRC 111898.</title>
        <authorList>
            <person name="Ichikawa N."/>
            <person name="Sato H."/>
            <person name="Tonouchi N."/>
        </authorList>
    </citation>
    <scope>NUCLEOTIDE SEQUENCE</scope>
    <source>
        <strain evidence="3">NBRC 111898</strain>
    </source>
</reference>
<feature type="transmembrane region" description="Helical" evidence="2">
    <location>
        <begin position="49"/>
        <end position="71"/>
    </location>
</feature>
<keyword evidence="2" id="KW-1133">Transmembrane helix</keyword>
<feature type="region of interest" description="Disordered" evidence="1">
    <location>
        <begin position="152"/>
        <end position="200"/>
    </location>
</feature>
<keyword evidence="2" id="KW-0472">Membrane</keyword>
<evidence type="ECO:0000256" key="2">
    <source>
        <dbReference type="SAM" id="Phobius"/>
    </source>
</evidence>
<feature type="compositionally biased region" description="Pro residues" evidence="1">
    <location>
        <begin position="191"/>
        <end position="200"/>
    </location>
</feature>
<dbReference type="EMBL" id="BSTX01000004">
    <property type="protein sequence ID" value="GLZ80372.1"/>
    <property type="molecule type" value="Genomic_DNA"/>
</dbReference>
<gene>
    <name evidence="3" type="ORF">Afil01_51790</name>
</gene>
<dbReference type="Proteomes" id="UP001165079">
    <property type="component" value="Unassembled WGS sequence"/>
</dbReference>
<name>A0A9W6SR71_9ACTN</name>
<protein>
    <submittedName>
        <fullName evidence="3">Uncharacterized protein</fullName>
    </submittedName>
</protein>
<feature type="transmembrane region" description="Helical" evidence="2">
    <location>
        <begin position="78"/>
        <end position="98"/>
    </location>
</feature>
<keyword evidence="4" id="KW-1185">Reference proteome</keyword>
<organism evidence="3 4">
    <name type="scientific">Actinorhabdospora filicis</name>
    <dbReference type="NCBI Taxonomy" id="1785913"/>
    <lineage>
        <taxon>Bacteria</taxon>
        <taxon>Bacillati</taxon>
        <taxon>Actinomycetota</taxon>
        <taxon>Actinomycetes</taxon>
        <taxon>Micromonosporales</taxon>
        <taxon>Micromonosporaceae</taxon>
        <taxon>Actinorhabdospora</taxon>
    </lineage>
</organism>
<dbReference type="AlphaFoldDB" id="A0A9W6SR71"/>
<dbReference type="RefSeq" id="WP_285665535.1">
    <property type="nucleotide sequence ID" value="NZ_BSTX01000004.1"/>
</dbReference>
<accession>A0A9W6SR71</accession>
<evidence type="ECO:0000313" key="3">
    <source>
        <dbReference type="EMBL" id="GLZ80372.1"/>
    </source>
</evidence>
<evidence type="ECO:0000256" key="1">
    <source>
        <dbReference type="SAM" id="MobiDB-lite"/>
    </source>
</evidence>
<sequence length="200" mass="19926">MPSVHPRSPGSTMLTVAGCLSVLTAVPAFIALAGVWGSVPVADSPILQVLFAAHLLVNLLPPVAGIVTIALARSLNRVRYLILAITLTAASLLATVIPTPMASGLPPAGCASLIVSVIALALTGRLTERAAPAVGPYGGEFTVPAVAPPAISGPAHAPEPTAAPRPGASRVGMGAVPGPLDPAAPIRLRPASPPSPRDRA</sequence>
<keyword evidence="2" id="KW-0812">Transmembrane</keyword>
<evidence type="ECO:0000313" key="4">
    <source>
        <dbReference type="Proteomes" id="UP001165079"/>
    </source>
</evidence>
<proteinExistence type="predicted"/>
<feature type="transmembrane region" description="Helical" evidence="2">
    <location>
        <begin position="104"/>
        <end position="122"/>
    </location>
</feature>
<dbReference type="PROSITE" id="PS51257">
    <property type="entry name" value="PROKAR_LIPOPROTEIN"/>
    <property type="match status" value="1"/>
</dbReference>
<feature type="transmembrane region" description="Helical" evidence="2">
    <location>
        <begin position="12"/>
        <end position="37"/>
    </location>
</feature>